<reference evidence="2 3" key="1">
    <citation type="journal article" date="2013" name="ISME J.">
        <title>Comparative genomics of pathogenic lineages of Vibrio nigripulchritudo identifies virulence-associated traits.</title>
        <authorList>
            <person name="Goudenege D."/>
            <person name="Labreuche Y."/>
            <person name="Krin E."/>
            <person name="Ansquer D."/>
            <person name="Mangenot S."/>
            <person name="Calteau A."/>
            <person name="Medigue C."/>
            <person name="Mazel D."/>
            <person name="Polz M.F."/>
            <person name="Le Roux F."/>
        </authorList>
    </citation>
    <scope>NUCLEOTIDE SEQUENCE [LARGE SCALE GENOMIC DNA]</scope>
    <source>
        <strain evidence="2 3">SOn1</strain>
    </source>
</reference>
<keyword evidence="1" id="KW-0812">Transmembrane</keyword>
<dbReference type="AlphaFoldDB" id="A0AAV2VVZ0"/>
<evidence type="ECO:0000313" key="2">
    <source>
        <dbReference type="EMBL" id="CCO48544.1"/>
    </source>
</evidence>
<protein>
    <submittedName>
        <fullName evidence="2">Uncharacterized protein</fullName>
    </submittedName>
</protein>
<accession>A0AAV2VVZ0</accession>
<comment type="caution">
    <text evidence="2">The sequence shown here is derived from an EMBL/GenBank/DDBJ whole genome shotgun (WGS) entry which is preliminary data.</text>
</comment>
<proteinExistence type="predicted"/>
<feature type="transmembrane region" description="Helical" evidence="1">
    <location>
        <begin position="27"/>
        <end position="46"/>
    </location>
</feature>
<dbReference type="EMBL" id="CAOF01000149">
    <property type="protein sequence ID" value="CCO48544.1"/>
    <property type="molecule type" value="Genomic_DNA"/>
</dbReference>
<gene>
    <name evidence="2" type="ORF">VIBNISOn1_560079</name>
</gene>
<name>A0AAV2VVZ0_9VIBR</name>
<sequence length="48" mass="5836">MVNNFFVGVYDRDIIEIFLKSMSLVKINCLFFVLVTQLTVIFWWRYNV</sequence>
<evidence type="ECO:0000256" key="1">
    <source>
        <dbReference type="SAM" id="Phobius"/>
    </source>
</evidence>
<evidence type="ECO:0000313" key="3">
    <source>
        <dbReference type="Proteomes" id="UP000018211"/>
    </source>
</evidence>
<keyword evidence="1" id="KW-0472">Membrane</keyword>
<dbReference type="Proteomes" id="UP000018211">
    <property type="component" value="Unassembled WGS sequence"/>
</dbReference>
<keyword evidence="1" id="KW-1133">Transmembrane helix</keyword>
<organism evidence="2 3">
    <name type="scientific">Vibrio nigripulchritudo SOn1</name>
    <dbReference type="NCBI Taxonomy" id="1238450"/>
    <lineage>
        <taxon>Bacteria</taxon>
        <taxon>Pseudomonadati</taxon>
        <taxon>Pseudomonadota</taxon>
        <taxon>Gammaproteobacteria</taxon>
        <taxon>Vibrionales</taxon>
        <taxon>Vibrionaceae</taxon>
        <taxon>Vibrio</taxon>
    </lineage>
</organism>